<evidence type="ECO:0000313" key="7">
    <source>
        <dbReference type="Proteomes" id="UP000262172"/>
    </source>
</evidence>
<dbReference type="InterPro" id="IPR051600">
    <property type="entry name" value="Beta-PGM-like"/>
</dbReference>
<dbReference type="NCBIfam" id="TIGR01509">
    <property type="entry name" value="HAD-SF-IA-v3"/>
    <property type="match status" value="1"/>
</dbReference>
<organism evidence="6 7">
    <name type="scientific">Microbacterium bovistercoris</name>
    <dbReference type="NCBI Taxonomy" id="2293570"/>
    <lineage>
        <taxon>Bacteria</taxon>
        <taxon>Bacillati</taxon>
        <taxon>Actinomycetota</taxon>
        <taxon>Actinomycetes</taxon>
        <taxon>Micrococcales</taxon>
        <taxon>Microbacteriaceae</taxon>
        <taxon>Microbacterium</taxon>
    </lineage>
</organism>
<dbReference type="InterPro" id="IPR023214">
    <property type="entry name" value="HAD_sf"/>
</dbReference>
<comment type="cofactor">
    <cofactor evidence="1">
        <name>Mg(2+)</name>
        <dbReference type="ChEBI" id="CHEBI:18420"/>
    </cofactor>
</comment>
<comment type="caution">
    <text evidence="6">The sequence shown here is derived from an EMBL/GenBank/DDBJ whole genome shotgun (WGS) entry which is preliminary data.</text>
</comment>
<keyword evidence="3" id="KW-0479">Metal-binding</keyword>
<dbReference type="EMBL" id="QUAB01000041">
    <property type="protein sequence ID" value="REJ05540.1"/>
    <property type="molecule type" value="Genomic_DNA"/>
</dbReference>
<evidence type="ECO:0000256" key="3">
    <source>
        <dbReference type="ARBA" id="ARBA00022723"/>
    </source>
</evidence>
<dbReference type="Pfam" id="PF13419">
    <property type="entry name" value="HAD_2"/>
    <property type="match status" value="1"/>
</dbReference>
<evidence type="ECO:0000256" key="5">
    <source>
        <dbReference type="ARBA" id="ARBA00023277"/>
    </source>
</evidence>
<gene>
    <name evidence="6" type="ORF">DY023_09885</name>
</gene>
<dbReference type="PANTHER" id="PTHR46193:SF18">
    <property type="entry name" value="HEXITOL PHOSPHATASE B"/>
    <property type="match status" value="1"/>
</dbReference>
<dbReference type="InterPro" id="IPR041492">
    <property type="entry name" value="HAD_2"/>
</dbReference>
<dbReference type="OrthoDB" id="9797743at2"/>
<keyword evidence="7" id="KW-1185">Reference proteome</keyword>
<evidence type="ECO:0000256" key="4">
    <source>
        <dbReference type="ARBA" id="ARBA00022842"/>
    </source>
</evidence>
<dbReference type="InterPro" id="IPR023198">
    <property type="entry name" value="PGP-like_dom2"/>
</dbReference>
<dbReference type="GO" id="GO:0016787">
    <property type="term" value="F:hydrolase activity"/>
    <property type="evidence" value="ECO:0007669"/>
    <property type="project" value="UniProtKB-KW"/>
</dbReference>
<dbReference type="Gene3D" id="3.40.50.1000">
    <property type="entry name" value="HAD superfamily/HAD-like"/>
    <property type="match status" value="1"/>
</dbReference>
<keyword evidence="4" id="KW-0460">Magnesium</keyword>
<keyword evidence="5" id="KW-0119">Carbohydrate metabolism</keyword>
<dbReference type="GO" id="GO:0046872">
    <property type="term" value="F:metal ion binding"/>
    <property type="evidence" value="ECO:0007669"/>
    <property type="project" value="UniProtKB-KW"/>
</dbReference>
<dbReference type="PANTHER" id="PTHR46193">
    <property type="entry name" value="6-PHOSPHOGLUCONATE PHOSPHATASE"/>
    <property type="match status" value="1"/>
</dbReference>
<keyword evidence="6" id="KW-0378">Hydrolase</keyword>
<dbReference type="Gene3D" id="1.10.150.240">
    <property type="entry name" value="Putative phosphatase, domain 2"/>
    <property type="match status" value="1"/>
</dbReference>
<comment type="similarity">
    <text evidence="2">Belongs to the HAD-like hydrolase superfamily. CbbY/CbbZ/Gph/YieH family.</text>
</comment>
<sequence length="214" mass="22789">MDGTLIDTEPYWMAAETVLVESYGGTWTHEQALQLIGSGLLDSARVFQAAGVDLEAQEIVDRLTDSVLEALRTQGVPFRPGARELLADLRAAGIRTALVTMSLRRMASDVVDLIDFDAFDLVVAGDDVELPKPHPEPYLRAAELLGVDIADTVAIEDSRTGVASGVASGAVTVGVPNLIPLDGLGAHELWETLAGRTADDVIALHAQHAKEVVR</sequence>
<dbReference type="InterPro" id="IPR036412">
    <property type="entry name" value="HAD-like_sf"/>
</dbReference>
<evidence type="ECO:0000256" key="1">
    <source>
        <dbReference type="ARBA" id="ARBA00001946"/>
    </source>
</evidence>
<dbReference type="Proteomes" id="UP000262172">
    <property type="component" value="Unassembled WGS sequence"/>
</dbReference>
<dbReference type="InterPro" id="IPR006439">
    <property type="entry name" value="HAD-SF_hydro_IA"/>
</dbReference>
<evidence type="ECO:0000256" key="2">
    <source>
        <dbReference type="ARBA" id="ARBA00006171"/>
    </source>
</evidence>
<reference evidence="6 7" key="1">
    <citation type="submission" date="2018-08" db="EMBL/GenBank/DDBJ databases">
        <title>Isolation, diversity and antifungal activity of Actinobacteria from cow dung.</title>
        <authorList>
            <person name="Ling L."/>
        </authorList>
    </citation>
    <scope>NUCLEOTIDE SEQUENCE [LARGE SCALE GENOMIC DNA]</scope>
    <source>
        <strain evidence="6 7">NEAU-LLE</strain>
    </source>
</reference>
<dbReference type="CDD" id="cd07505">
    <property type="entry name" value="HAD_BPGM-like"/>
    <property type="match status" value="1"/>
</dbReference>
<protein>
    <submittedName>
        <fullName evidence="6">HAD family hydrolase</fullName>
    </submittedName>
</protein>
<evidence type="ECO:0000313" key="6">
    <source>
        <dbReference type="EMBL" id="REJ05540.1"/>
    </source>
</evidence>
<dbReference type="SUPFAM" id="SSF56784">
    <property type="entry name" value="HAD-like"/>
    <property type="match status" value="1"/>
</dbReference>
<accession>A0A371NTM3</accession>
<proteinExistence type="inferred from homology"/>
<dbReference type="AlphaFoldDB" id="A0A371NTM3"/>
<name>A0A371NTM3_9MICO</name>